<dbReference type="SUPFAM" id="SSF56784">
    <property type="entry name" value="HAD-like"/>
    <property type="match status" value="1"/>
</dbReference>
<dbReference type="InterPro" id="IPR036412">
    <property type="entry name" value="HAD-like_sf"/>
</dbReference>
<dbReference type="InterPro" id="IPR023198">
    <property type="entry name" value="PGP-like_dom2"/>
</dbReference>
<sequence>MTPRGAAGAFRGLVLDFGGVLAVGVAESTRAWCLREGLPPGAWGRTLEEHPEGVALYRDLERGLISQREWNLATAALLGVAPDNLMGRAWAEVRPAPAMIAVARAARAAGYAVAMLSNSFGLDPYDPYRRLGVWNLFDTAVLSERAGLAKPDPAIYRLLLDRLGLPGSACVFVDDQARNLPAAEALGLTTILAADPDLAAAEVAGLLGLTPPPARPRGAARAGRGRGRGSAREATGPYETAADGS</sequence>
<gene>
    <name evidence="2" type="ORF">D7294_11575</name>
</gene>
<dbReference type="EMBL" id="RBAL01000005">
    <property type="protein sequence ID" value="RKN43122.1"/>
    <property type="molecule type" value="Genomic_DNA"/>
</dbReference>
<protein>
    <submittedName>
        <fullName evidence="2">HAD family hydrolase</fullName>
    </submittedName>
</protein>
<keyword evidence="3" id="KW-1185">Reference proteome</keyword>
<dbReference type="OrthoDB" id="9795007at2"/>
<reference evidence="2 3" key="1">
    <citation type="journal article" date="2014" name="Int. J. Syst. Evol. Microbiol.">
        <title>Streptomyces hoynatensis sp. nov., isolated from deep marine sediment.</title>
        <authorList>
            <person name="Veyisoglu A."/>
            <person name="Sahin N."/>
        </authorList>
    </citation>
    <scope>NUCLEOTIDE SEQUENCE [LARGE SCALE GENOMIC DNA]</scope>
    <source>
        <strain evidence="2 3">KCTC 29097</strain>
    </source>
</reference>
<dbReference type="PRINTS" id="PR00413">
    <property type="entry name" value="HADHALOGNASE"/>
</dbReference>
<evidence type="ECO:0000313" key="3">
    <source>
        <dbReference type="Proteomes" id="UP000272474"/>
    </source>
</evidence>
<accession>A0A3A9Z3W4</accession>
<comment type="caution">
    <text evidence="2">The sequence shown here is derived from an EMBL/GenBank/DDBJ whole genome shotgun (WGS) entry which is preliminary data.</text>
</comment>
<dbReference type="PANTHER" id="PTHR47829">
    <property type="entry name" value="HYDROLASE, PUTATIVE (AFU_ORTHOLOGUE AFUA_1G12880)-RELATED"/>
    <property type="match status" value="1"/>
</dbReference>
<evidence type="ECO:0000256" key="1">
    <source>
        <dbReference type="SAM" id="MobiDB-lite"/>
    </source>
</evidence>
<evidence type="ECO:0000313" key="2">
    <source>
        <dbReference type="EMBL" id="RKN43122.1"/>
    </source>
</evidence>
<keyword evidence="2" id="KW-0378">Hydrolase</keyword>
<dbReference type="InterPro" id="IPR006439">
    <property type="entry name" value="HAD-SF_hydro_IA"/>
</dbReference>
<feature type="region of interest" description="Disordered" evidence="1">
    <location>
        <begin position="208"/>
        <end position="245"/>
    </location>
</feature>
<dbReference type="Gene3D" id="1.10.150.240">
    <property type="entry name" value="Putative phosphatase, domain 2"/>
    <property type="match status" value="1"/>
</dbReference>
<dbReference type="InterPro" id="IPR023214">
    <property type="entry name" value="HAD_sf"/>
</dbReference>
<dbReference type="GO" id="GO:0016787">
    <property type="term" value="F:hydrolase activity"/>
    <property type="evidence" value="ECO:0007669"/>
    <property type="project" value="UniProtKB-KW"/>
</dbReference>
<dbReference type="Pfam" id="PF00702">
    <property type="entry name" value="Hydrolase"/>
    <property type="match status" value="1"/>
</dbReference>
<dbReference type="InterPro" id="IPR052898">
    <property type="entry name" value="ACAD10-like"/>
</dbReference>
<name>A0A3A9Z3W4_9ACTN</name>
<dbReference type="Proteomes" id="UP000272474">
    <property type="component" value="Unassembled WGS sequence"/>
</dbReference>
<dbReference type="AlphaFoldDB" id="A0A3A9Z3W4"/>
<dbReference type="Gene3D" id="3.40.50.1000">
    <property type="entry name" value="HAD superfamily/HAD-like"/>
    <property type="match status" value="1"/>
</dbReference>
<organism evidence="2 3">
    <name type="scientific">Streptomyces hoynatensis</name>
    <dbReference type="NCBI Taxonomy" id="1141874"/>
    <lineage>
        <taxon>Bacteria</taxon>
        <taxon>Bacillati</taxon>
        <taxon>Actinomycetota</taxon>
        <taxon>Actinomycetes</taxon>
        <taxon>Kitasatosporales</taxon>
        <taxon>Streptomycetaceae</taxon>
        <taxon>Streptomyces</taxon>
    </lineage>
</organism>
<proteinExistence type="predicted"/>
<dbReference type="RefSeq" id="WP_120678426.1">
    <property type="nucleotide sequence ID" value="NZ_RBAL01000005.1"/>
</dbReference>
<dbReference type="NCBIfam" id="TIGR01509">
    <property type="entry name" value="HAD-SF-IA-v3"/>
    <property type="match status" value="1"/>
</dbReference>
<dbReference type="PANTHER" id="PTHR47829:SF1">
    <property type="entry name" value="HAD FAMILY PHOSPHATASE"/>
    <property type="match status" value="1"/>
</dbReference>